<proteinExistence type="predicted"/>
<evidence type="ECO:0000313" key="2">
    <source>
        <dbReference type="Proteomes" id="UP000346198"/>
    </source>
</evidence>
<name>A0A6C2UGR8_9BACT</name>
<evidence type="ECO:0000313" key="1">
    <source>
        <dbReference type="EMBL" id="VGO19119.1"/>
    </source>
</evidence>
<sequence>MFIAIYQDATRIPDAIETVLLERIERFFQCAHSETV</sequence>
<protein>
    <submittedName>
        <fullName evidence="1">Uncharacterized protein</fullName>
    </submittedName>
</protein>
<keyword evidence="2" id="KW-1185">Reference proteome</keyword>
<dbReference type="EMBL" id="CAAHFH010000001">
    <property type="protein sequence ID" value="VGO19119.1"/>
    <property type="molecule type" value="Genomic_DNA"/>
</dbReference>
<reference evidence="1 2" key="1">
    <citation type="submission" date="2019-04" db="EMBL/GenBank/DDBJ databases">
        <authorList>
            <person name="Van Vliet M D."/>
        </authorList>
    </citation>
    <scope>NUCLEOTIDE SEQUENCE [LARGE SCALE GENOMIC DNA]</scope>
    <source>
        <strain evidence="1 2">F21</strain>
    </source>
</reference>
<organism evidence="1 2">
    <name type="scientific">Pontiella sulfatireligans</name>
    <dbReference type="NCBI Taxonomy" id="2750658"/>
    <lineage>
        <taxon>Bacteria</taxon>
        <taxon>Pseudomonadati</taxon>
        <taxon>Kiritimatiellota</taxon>
        <taxon>Kiritimatiellia</taxon>
        <taxon>Kiritimatiellales</taxon>
        <taxon>Pontiellaceae</taxon>
        <taxon>Pontiella</taxon>
    </lineage>
</organism>
<accession>A0A6C2UGR8</accession>
<gene>
    <name evidence="1" type="ORF">SCARR_01175</name>
</gene>
<dbReference type="AlphaFoldDB" id="A0A6C2UGR8"/>
<dbReference type="Proteomes" id="UP000346198">
    <property type="component" value="Unassembled WGS sequence"/>
</dbReference>